<dbReference type="PRINTS" id="PR00081">
    <property type="entry name" value="GDHRDH"/>
</dbReference>
<reference evidence="2 3" key="1">
    <citation type="submission" date="2024-03" db="EMBL/GenBank/DDBJ databases">
        <title>Aureococcus anophagefferens CCMP1851 and Kratosvirus quantuckense: Draft genome of a second virus-susceptible host strain in the model system.</title>
        <authorList>
            <person name="Chase E."/>
            <person name="Truchon A.R."/>
            <person name="Schepens W."/>
            <person name="Wilhelm S.W."/>
        </authorList>
    </citation>
    <scope>NUCLEOTIDE SEQUENCE [LARGE SCALE GENOMIC DNA]</scope>
    <source>
        <strain evidence="2 3">CCMP1851</strain>
    </source>
</reference>
<dbReference type="CDD" id="cd05233">
    <property type="entry name" value="SDR_c"/>
    <property type="match status" value="1"/>
</dbReference>
<feature type="chain" id="PRO_5047442444" evidence="1">
    <location>
        <begin position="18"/>
        <end position="355"/>
    </location>
</feature>
<dbReference type="InterPro" id="IPR052625">
    <property type="entry name" value="Chl_b_Red"/>
</dbReference>
<evidence type="ECO:0000256" key="1">
    <source>
        <dbReference type="SAM" id="SignalP"/>
    </source>
</evidence>
<dbReference type="InterPro" id="IPR002347">
    <property type="entry name" value="SDR_fam"/>
</dbReference>
<protein>
    <submittedName>
        <fullName evidence="2">Short chain dehydrogenase</fullName>
    </submittedName>
</protein>
<evidence type="ECO:0000313" key="3">
    <source>
        <dbReference type="Proteomes" id="UP001363151"/>
    </source>
</evidence>
<sequence>MALRSLIVALALSAASALVPASRPSAARSAVVVREGPLDAVGDALESFAAPPSDASLPSGSFGAVITGGAAGVGYAYADEFLARGHQVMICDIKDPASAVSALKAKHGPDAKIFGAVCDVSDTASVRAFAKQSQEKLGTVHYWVNNAALNGGRKPFLEVSDEAIEAVVKVNMFGVLICTKVAMELMFDQAGVTGHVFNTVGSGVRGGGTPGYVTYGAAKRGLPQMTDSLVAELEGKTQGYSWPPSSTPGAVNVHTLSPGMVFTDLLLKDSTPELRKFPFGVLAATPEEVARDLVPKMLATTGTGTFVEYLTRPRTLLKFFNRFVKQEKSDIIDDDGNVIKKDGVAYNEDGVRALY</sequence>
<dbReference type="PANTHER" id="PTHR24314">
    <property type="entry name" value="NON-SPECIFIC LIPID TRANSFER PROTEIN-RELATED"/>
    <property type="match status" value="1"/>
</dbReference>
<feature type="signal peptide" evidence="1">
    <location>
        <begin position="1"/>
        <end position="17"/>
    </location>
</feature>
<dbReference type="PANTHER" id="PTHR24314:SF21">
    <property type="entry name" value="CHLOROPHYLL(IDE) B REDUCTASE NYC1, CHLOROPLASTIC-RELATED"/>
    <property type="match status" value="1"/>
</dbReference>
<gene>
    <name evidence="2" type="ORF">SO694_00178023</name>
</gene>
<dbReference type="Proteomes" id="UP001363151">
    <property type="component" value="Unassembled WGS sequence"/>
</dbReference>
<dbReference type="Pfam" id="PF00106">
    <property type="entry name" value="adh_short"/>
    <property type="match status" value="1"/>
</dbReference>
<proteinExistence type="predicted"/>
<accession>A0ABR1FZE7</accession>
<dbReference type="SUPFAM" id="SSF51735">
    <property type="entry name" value="NAD(P)-binding Rossmann-fold domains"/>
    <property type="match status" value="1"/>
</dbReference>
<dbReference type="EMBL" id="JBBJCI010000166">
    <property type="protein sequence ID" value="KAK7241650.1"/>
    <property type="molecule type" value="Genomic_DNA"/>
</dbReference>
<dbReference type="InterPro" id="IPR036291">
    <property type="entry name" value="NAD(P)-bd_dom_sf"/>
</dbReference>
<organism evidence="2 3">
    <name type="scientific">Aureococcus anophagefferens</name>
    <name type="common">Harmful bloom alga</name>
    <dbReference type="NCBI Taxonomy" id="44056"/>
    <lineage>
        <taxon>Eukaryota</taxon>
        <taxon>Sar</taxon>
        <taxon>Stramenopiles</taxon>
        <taxon>Ochrophyta</taxon>
        <taxon>Pelagophyceae</taxon>
        <taxon>Pelagomonadales</taxon>
        <taxon>Pelagomonadaceae</taxon>
        <taxon>Aureococcus</taxon>
    </lineage>
</organism>
<keyword evidence="3" id="KW-1185">Reference proteome</keyword>
<keyword evidence="1" id="KW-0732">Signal</keyword>
<comment type="caution">
    <text evidence="2">The sequence shown here is derived from an EMBL/GenBank/DDBJ whole genome shotgun (WGS) entry which is preliminary data.</text>
</comment>
<name>A0ABR1FZE7_AURAN</name>
<evidence type="ECO:0000313" key="2">
    <source>
        <dbReference type="EMBL" id="KAK7241650.1"/>
    </source>
</evidence>
<dbReference type="Gene3D" id="3.40.50.720">
    <property type="entry name" value="NAD(P)-binding Rossmann-like Domain"/>
    <property type="match status" value="1"/>
</dbReference>